<comment type="caution">
    <text evidence="2">The sequence shown here is derived from an EMBL/GenBank/DDBJ whole genome shotgun (WGS) entry which is preliminary data.</text>
</comment>
<name>A0ABD7V2L5_9ACTN</name>
<dbReference type="Gene3D" id="2.40.110.10">
    <property type="entry name" value="Butyryl-CoA Dehydrogenase, subunit A, domain 2"/>
    <property type="match status" value="1"/>
</dbReference>
<dbReference type="InterPro" id="IPR046373">
    <property type="entry name" value="Acyl-CoA_Oxase/DH_mid-dom_sf"/>
</dbReference>
<dbReference type="InterPro" id="IPR013786">
    <property type="entry name" value="AcylCoA_DH/ox_N"/>
</dbReference>
<organism evidence="2 3">
    <name type="scientific">Gordonia paraffinivorans</name>
    <dbReference type="NCBI Taxonomy" id="175628"/>
    <lineage>
        <taxon>Bacteria</taxon>
        <taxon>Bacillati</taxon>
        <taxon>Actinomycetota</taxon>
        <taxon>Actinomycetes</taxon>
        <taxon>Mycobacteriales</taxon>
        <taxon>Gordoniaceae</taxon>
        <taxon>Gordonia</taxon>
    </lineage>
</organism>
<evidence type="ECO:0000313" key="2">
    <source>
        <dbReference type="EMBL" id="VFA88579.1"/>
    </source>
</evidence>
<dbReference type="GeneID" id="60750134"/>
<dbReference type="Pfam" id="PF02771">
    <property type="entry name" value="Acyl-CoA_dh_N"/>
    <property type="match status" value="1"/>
</dbReference>
<dbReference type="PANTHER" id="PTHR43884:SF12">
    <property type="entry name" value="ISOVALERYL-COA DEHYDROGENASE, MITOCHONDRIAL-RELATED"/>
    <property type="match status" value="1"/>
</dbReference>
<dbReference type="SUPFAM" id="SSF56645">
    <property type="entry name" value="Acyl-CoA dehydrogenase NM domain-like"/>
    <property type="match status" value="1"/>
</dbReference>
<dbReference type="RefSeq" id="WP_131734269.1">
    <property type="nucleotide sequence ID" value="NZ_CAACYD010000006.1"/>
</dbReference>
<dbReference type="PIRSF" id="PIRSF016578">
    <property type="entry name" value="HsaA"/>
    <property type="match status" value="1"/>
</dbReference>
<dbReference type="EMBL" id="CAACYD010000006">
    <property type="protein sequence ID" value="VFA88579.1"/>
    <property type="molecule type" value="Genomic_DNA"/>
</dbReference>
<sequence>MSTQDPAARAIALRSEAYRIAEEILYPAAGEVDRSGVIPHSHWRALAEAGLFGIAAPPEAGGPGLEFPQVIEILEVLASGCLSTSFAWLQHHGVVISLSRSTNTALREELLDATVSGRLRAGVAFSGAVRTPPHMTARRVDGGWVLSGHSPFVSGWDIVDLFQISARDVDTDDVVATILPLTDLRNRVRVIPMQLSAANATSTVSLHVADLFVPDARVVTRVTREDFFANQTAGIRINGTLPFGLIRRCAALLDASALPHAARRLRERADAARSALDTAMGVSADALVAARADAAQLALDATSTLVAAHGGSSLIRGYASERLHREAAFILVAASRAEVKDLLLRRFSGLDDPGAG</sequence>
<evidence type="ECO:0000259" key="1">
    <source>
        <dbReference type="Pfam" id="PF02771"/>
    </source>
</evidence>
<dbReference type="Gene3D" id="1.20.140.10">
    <property type="entry name" value="Butyryl-CoA Dehydrogenase, subunit A, domain 3"/>
    <property type="match status" value="1"/>
</dbReference>
<dbReference type="PANTHER" id="PTHR43884">
    <property type="entry name" value="ACYL-COA DEHYDROGENASE"/>
    <property type="match status" value="1"/>
</dbReference>
<feature type="domain" description="Acyl-CoA dehydrogenase/oxidase N-terminal" evidence="1">
    <location>
        <begin position="12"/>
        <end position="117"/>
    </location>
</feature>
<proteinExistence type="predicted"/>
<evidence type="ECO:0000313" key="3">
    <source>
        <dbReference type="Proteomes" id="UP000360750"/>
    </source>
</evidence>
<dbReference type="InterPro" id="IPR009100">
    <property type="entry name" value="AcylCoA_DH/oxidase_NM_dom_sf"/>
</dbReference>
<gene>
    <name evidence="2" type="ORF">NCTC8139_02127</name>
</gene>
<protein>
    <submittedName>
        <fullName evidence="2">Sulfur acquisition oxidoreductase, SfnB family</fullName>
    </submittedName>
</protein>
<dbReference type="Gene3D" id="1.10.540.10">
    <property type="entry name" value="Acyl-CoA dehydrogenase/oxidase, N-terminal domain"/>
    <property type="match status" value="1"/>
</dbReference>
<dbReference type="Proteomes" id="UP000360750">
    <property type="component" value="Unassembled WGS sequence"/>
</dbReference>
<dbReference type="InterPro" id="IPR037069">
    <property type="entry name" value="AcylCoA_DH/ox_N_sf"/>
</dbReference>
<dbReference type="AlphaFoldDB" id="A0ABD7V2L5"/>
<reference evidence="2 3" key="1">
    <citation type="submission" date="2019-02" db="EMBL/GenBank/DDBJ databases">
        <authorList>
            <consortium name="Pathogen Informatics"/>
        </authorList>
    </citation>
    <scope>NUCLEOTIDE SEQUENCE [LARGE SCALE GENOMIC DNA]</scope>
    <source>
        <strain evidence="2 3">3012STDY6756503</strain>
    </source>
</reference>
<accession>A0ABD7V2L5</accession>